<dbReference type="Gene3D" id="3.40.980.10">
    <property type="entry name" value="MoaB/Mog-like domain"/>
    <property type="match status" value="1"/>
</dbReference>
<dbReference type="NCBIfam" id="NF045515">
    <property type="entry name" value="Glp_gephyrin"/>
    <property type="match status" value="1"/>
</dbReference>
<dbReference type="Pfam" id="PF03453">
    <property type="entry name" value="MoeA_N"/>
    <property type="match status" value="1"/>
</dbReference>
<comment type="cofactor">
    <cofactor evidence="7">
        <name>Mg(2+)</name>
        <dbReference type="ChEBI" id="CHEBI:18420"/>
    </cofactor>
</comment>
<dbReference type="EMBL" id="JBHLYQ010000153">
    <property type="protein sequence ID" value="MFC0082775.1"/>
    <property type="molecule type" value="Genomic_DNA"/>
</dbReference>
<dbReference type="Pfam" id="PF00994">
    <property type="entry name" value="MoCF_biosynth"/>
    <property type="match status" value="1"/>
</dbReference>
<dbReference type="SUPFAM" id="SSF63867">
    <property type="entry name" value="MoeA C-terminal domain-like"/>
    <property type="match status" value="1"/>
</dbReference>
<evidence type="ECO:0000256" key="6">
    <source>
        <dbReference type="ARBA" id="ARBA00047317"/>
    </source>
</evidence>
<dbReference type="InterPro" id="IPR036425">
    <property type="entry name" value="MoaB/Mog-like_dom_sf"/>
</dbReference>
<dbReference type="SUPFAM" id="SSF53218">
    <property type="entry name" value="Molybdenum cofactor biosynthesis proteins"/>
    <property type="match status" value="1"/>
</dbReference>
<dbReference type="InterPro" id="IPR001453">
    <property type="entry name" value="MoaB/Mog_dom"/>
</dbReference>
<keyword evidence="5 7" id="KW-0501">Molybdenum cofactor biosynthesis</keyword>
<dbReference type="PANTHER" id="PTHR10192">
    <property type="entry name" value="MOLYBDOPTERIN BIOSYNTHESIS PROTEIN"/>
    <property type="match status" value="1"/>
</dbReference>
<keyword evidence="7" id="KW-0479">Metal-binding</keyword>
<comment type="catalytic activity">
    <reaction evidence="6">
        <text>adenylyl-molybdopterin + molybdate = Mo-molybdopterin + AMP + H(+)</text>
        <dbReference type="Rhea" id="RHEA:35047"/>
        <dbReference type="ChEBI" id="CHEBI:15378"/>
        <dbReference type="ChEBI" id="CHEBI:36264"/>
        <dbReference type="ChEBI" id="CHEBI:62727"/>
        <dbReference type="ChEBI" id="CHEBI:71302"/>
        <dbReference type="ChEBI" id="CHEBI:456215"/>
        <dbReference type="EC" id="2.10.1.1"/>
    </reaction>
</comment>
<evidence type="ECO:0000256" key="3">
    <source>
        <dbReference type="ARBA" id="ARBA00010763"/>
    </source>
</evidence>
<dbReference type="NCBIfam" id="TIGR00177">
    <property type="entry name" value="molyb_syn"/>
    <property type="match status" value="1"/>
</dbReference>
<dbReference type="InterPro" id="IPR005111">
    <property type="entry name" value="MoeA_C_domain_IV"/>
</dbReference>
<evidence type="ECO:0000256" key="8">
    <source>
        <dbReference type="SAM" id="MobiDB-lite"/>
    </source>
</evidence>
<evidence type="ECO:0000313" key="10">
    <source>
        <dbReference type="EMBL" id="MFC0082775.1"/>
    </source>
</evidence>
<evidence type="ECO:0000256" key="4">
    <source>
        <dbReference type="ARBA" id="ARBA00022505"/>
    </source>
</evidence>
<dbReference type="EC" id="2.10.1.1" evidence="7"/>
<keyword evidence="7" id="KW-0460">Magnesium</keyword>
<proteinExistence type="inferred from homology"/>
<name>A0ABV6C507_9ACTN</name>
<dbReference type="InterPro" id="IPR005110">
    <property type="entry name" value="MoeA_linker/N"/>
</dbReference>
<feature type="domain" description="MoaB/Mog" evidence="9">
    <location>
        <begin position="177"/>
        <end position="318"/>
    </location>
</feature>
<accession>A0ABV6C507</accession>
<dbReference type="InterPro" id="IPR036135">
    <property type="entry name" value="MoeA_linker/N_sf"/>
</dbReference>
<dbReference type="InterPro" id="IPR036688">
    <property type="entry name" value="MoeA_C_domain_IV_sf"/>
</dbReference>
<evidence type="ECO:0000259" key="9">
    <source>
        <dbReference type="SMART" id="SM00852"/>
    </source>
</evidence>
<sequence>MLLPLAEARERVLGSLEPLSTERLPLADARGRVLGAEVVAPGDVPSFPNSAMDGYALRAEDTIGAPVVLEVLGTVLAGQAPNVPVTPGGAVRIMTGAPLPAGADAVCMVELTEPAGPDRVRIARAVPPGEHVRWPGDDLRAGQVVLRAGEVLNPASLGVLASIGVREVEVVRRPLVGVWSTGDELSEDPGPLAVGRIRDSNRPALLARLAADDFATLDLGILRDDEAVVARALREAAERCDALVTSGGVSVGDRDVVRLVLDEVSGGEMAWMQVAIKPAKPFGFGRLGSRRIPLFGLPGNPVSSLVSYELFVRPALRRLAGHARVDRPVLAGVTEEPLPRRPDGKVHFLRVTCRIRADGTLGVRSAGGQASHQLHGMAAAQGLAVVPDGTGLPAGAPVSVLLVEADDLPGPGLTESLGVPDLASAGSGGGPRR</sequence>
<reference evidence="10 11" key="1">
    <citation type="submission" date="2024-09" db="EMBL/GenBank/DDBJ databases">
        <authorList>
            <person name="Sun Q."/>
            <person name="Mori K."/>
        </authorList>
    </citation>
    <scope>NUCLEOTIDE SEQUENCE [LARGE SCALE GENOMIC DNA]</scope>
    <source>
        <strain evidence="10 11">JCM 15389</strain>
    </source>
</reference>
<gene>
    <name evidence="10" type="primary">glp</name>
    <name evidence="10" type="ORF">ACFFRE_11595</name>
</gene>
<comment type="caution">
    <text evidence="10">The sequence shown here is derived from an EMBL/GenBank/DDBJ whole genome shotgun (WGS) entry which is preliminary data.</text>
</comment>
<dbReference type="SMART" id="SM00852">
    <property type="entry name" value="MoCF_biosynth"/>
    <property type="match status" value="1"/>
</dbReference>
<dbReference type="Gene3D" id="2.40.340.10">
    <property type="entry name" value="MoeA, C-terminal, domain IV"/>
    <property type="match status" value="1"/>
</dbReference>
<evidence type="ECO:0000256" key="5">
    <source>
        <dbReference type="ARBA" id="ARBA00023150"/>
    </source>
</evidence>
<dbReference type="SUPFAM" id="SSF63882">
    <property type="entry name" value="MoeA N-terminal region -like"/>
    <property type="match status" value="1"/>
</dbReference>
<comment type="function">
    <text evidence="1 7">Catalyzes the insertion of molybdate into adenylated molybdopterin with the concomitant release of AMP.</text>
</comment>
<dbReference type="PANTHER" id="PTHR10192:SF5">
    <property type="entry name" value="GEPHYRIN"/>
    <property type="match status" value="1"/>
</dbReference>
<protein>
    <recommendedName>
        <fullName evidence="7">Molybdopterin molybdenumtransferase</fullName>
        <ecNumber evidence="7">2.10.1.1</ecNumber>
    </recommendedName>
</protein>
<dbReference type="InterPro" id="IPR038987">
    <property type="entry name" value="MoeA-like"/>
</dbReference>
<dbReference type="CDD" id="cd00887">
    <property type="entry name" value="MoeA"/>
    <property type="match status" value="1"/>
</dbReference>
<comment type="pathway">
    <text evidence="2 7">Cofactor biosynthesis; molybdopterin biosynthesis.</text>
</comment>
<evidence type="ECO:0000256" key="7">
    <source>
        <dbReference type="RuleBase" id="RU365090"/>
    </source>
</evidence>
<dbReference type="Gene3D" id="2.170.190.11">
    <property type="entry name" value="Molybdopterin biosynthesis moea protein, domain 3"/>
    <property type="match status" value="1"/>
</dbReference>
<keyword evidence="4 7" id="KW-0500">Molybdenum</keyword>
<dbReference type="Pfam" id="PF03454">
    <property type="entry name" value="MoeA_C"/>
    <property type="match status" value="1"/>
</dbReference>
<keyword evidence="7" id="KW-0808">Transferase</keyword>
<evidence type="ECO:0000256" key="2">
    <source>
        <dbReference type="ARBA" id="ARBA00005046"/>
    </source>
</evidence>
<dbReference type="Proteomes" id="UP001589788">
    <property type="component" value="Unassembled WGS sequence"/>
</dbReference>
<organism evidence="10 11">
    <name type="scientific">Aciditerrimonas ferrireducens</name>
    <dbReference type="NCBI Taxonomy" id="667306"/>
    <lineage>
        <taxon>Bacteria</taxon>
        <taxon>Bacillati</taxon>
        <taxon>Actinomycetota</taxon>
        <taxon>Acidimicrobiia</taxon>
        <taxon>Acidimicrobiales</taxon>
        <taxon>Acidimicrobiaceae</taxon>
        <taxon>Aciditerrimonas</taxon>
    </lineage>
</organism>
<keyword evidence="11" id="KW-1185">Reference proteome</keyword>
<evidence type="ECO:0000256" key="1">
    <source>
        <dbReference type="ARBA" id="ARBA00002901"/>
    </source>
</evidence>
<feature type="region of interest" description="Disordered" evidence="8">
    <location>
        <begin position="412"/>
        <end position="433"/>
    </location>
</feature>
<evidence type="ECO:0000313" key="11">
    <source>
        <dbReference type="Proteomes" id="UP001589788"/>
    </source>
</evidence>
<comment type="similarity">
    <text evidence="3 7">Belongs to the MoeA family.</text>
</comment>
<dbReference type="RefSeq" id="WP_377790419.1">
    <property type="nucleotide sequence ID" value="NZ_JBHLYQ010000153.1"/>
</dbReference>
<dbReference type="Gene3D" id="3.90.105.10">
    <property type="entry name" value="Molybdopterin biosynthesis moea protein, domain 2"/>
    <property type="match status" value="1"/>
</dbReference>